<dbReference type="AlphaFoldDB" id="C9SNN3"/>
<dbReference type="EMBL" id="DS985221">
    <property type="protein sequence ID" value="EEY20398.1"/>
    <property type="molecule type" value="Genomic_DNA"/>
</dbReference>
<dbReference type="RefSeq" id="XP_003002946.1">
    <property type="nucleotide sequence ID" value="XM_003002900.1"/>
</dbReference>
<evidence type="ECO:0000313" key="3">
    <source>
        <dbReference type="Proteomes" id="UP000008698"/>
    </source>
</evidence>
<name>C9SNN3_VERA1</name>
<evidence type="ECO:0000313" key="2">
    <source>
        <dbReference type="EMBL" id="EEY20398.1"/>
    </source>
</evidence>
<feature type="compositionally biased region" description="Polar residues" evidence="1">
    <location>
        <begin position="176"/>
        <end position="193"/>
    </location>
</feature>
<feature type="compositionally biased region" description="Low complexity" evidence="1">
    <location>
        <begin position="1202"/>
        <end position="1219"/>
    </location>
</feature>
<feature type="region of interest" description="Disordered" evidence="1">
    <location>
        <begin position="30"/>
        <end position="195"/>
    </location>
</feature>
<dbReference type="HOGENOM" id="CLU_264370_0_0_1"/>
<feature type="compositionally biased region" description="Polar residues" evidence="1">
    <location>
        <begin position="817"/>
        <end position="833"/>
    </location>
</feature>
<accession>C9SNN3</accession>
<feature type="region of interest" description="Disordered" evidence="1">
    <location>
        <begin position="1159"/>
        <end position="1266"/>
    </location>
</feature>
<feature type="compositionally biased region" description="Polar residues" evidence="1">
    <location>
        <begin position="519"/>
        <end position="552"/>
    </location>
</feature>
<feature type="region of interest" description="Disordered" evidence="1">
    <location>
        <begin position="207"/>
        <end position="226"/>
    </location>
</feature>
<keyword evidence="3" id="KW-1185">Reference proteome</keyword>
<feature type="compositionally biased region" description="Polar residues" evidence="1">
    <location>
        <begin position="407"/>
        <end position="416"/>
    </location>
</feature>
<feature type="compositionally biased region" description="Polar residues" evidence="1">
    <location>
        <begin position="382"/>
        <end position="394"/>
    </location>
</feature>
<dbReference type="KEGG" id="val:VDBG_06508"/>
<feature type="compositionally biased region" description="Basic and acidic residues" evidence="1">
    <location>
        <begin position="65"/>
        <end position="77"/>
    </location>
</feature>
<feature type="compositionally biased region" description="Polar residues" evidence="1">
    <location>
        <begin position="671"/>
        <end position="689"/>
    </location>
</feature>
<dbReference type="GeneID" id="9536986"/>
<feature type="compositionally biased region" description="Low complexity" evidence="1">
    <location>
        <begin position="553"/>
        <end position="570"/>
    </location>
</feature>
<dbReference type="eggNOG" id="ENOG502QR8W">
    <property type="taxonomic scope" value="Eukaryota"/>
</dbReference>
<feature type="compositionally biased region" description="Basic and acidic residues" evidence="1">
    <location>
        <begin position="149"/>
        <end position="175"/>
    </location>
</feature>
<dbReference type="OrthoDB" id="3439539at2759"/>
<feature type="compositionally biased region" description="Polar residues" evidence="1">
    <location>
        <begin position="775"/>
        <end position="785"/>
    </location>
</feature>
<feature type="compositionally biased region" description="Low complexity" evidence="1">
    <location>
        <begin position="1162"/>
        <end position="1173"/>
    </location>
</feature>
<reference evidence="3" key="1">
    <citation type="journal article" date="2011" name="PLoS Pathog.">
        <title>Comparative genomics yields insights into niche adaptation of plant vascular wilt pathogens.</title>
        <authorList>
            <person name="Klosterman S.J."/>
            <person name="Subbarao K.V."/>
            <person name="Kang S."/>
            <person name="Veronese P."/>
            <person name="Gold S.E."/>
            <person name="Thomma B.P.H.J."/>
            <person name="Chen Z."/>
            <person name="Henrissat B."/>
            <person name="Lee Y.-H."/>
            <person name="Park J."/>
            <person name="Garcia-Pedrajas M.D."/>
            <person name="Barbara D.J."/>
            <person name="Anchieta A."/>
            <person name="de Jonge R."/>
            <person name="Santhanam P."/>
            <person name="Maruthachalam K."/>
            <person name="Atallah Z."/>
            <person name="Amyotte S.G."/>
            <person name="Paz Z."/>
            <person name="Inderbitzin P."/>
            <person name="Hayes R.J."/>
            <person name="Heiman D.I."/>
            <person name="Young S."/>
            <person name="Zeng Q."/>
            <person name="Engels R."/>
            <person name="Galagan J."/>
            <person name="Cuomo C.A."/>
            <person name="Dobinson K.F."/>
            <person name="Ma L.-J."/>
        </authorList>
    </citation>
    <scope>NUCLEOTIDE SEQUENCE [LARGE SCALE GENOMIC DNA]</scope>
    <source>
        <strain evidence="3">VaMs.102 / ATCC MYA-4576 / FGSC 10136</strain>
    </source>
</reference>
<gene>
    <name evidence="2" type="ORF">VDBG_06508</name>
</gene>
<feature type="region of interest" description="Disordered" evidence="1">
    <location>
        <begin position="296"/>
        <end position="613"/>
    </location>
</feature>
<evidence type="ECO:0000256" key="1">
    <source>
        <dbReference type="SAM" id="MobiDB-lite"/>
    </source>
</evidence>
<sequence>MSGLPSGWESDYNGSRWFYRYKPTGQIQFHFPQDGDEFPDFVDAYAPAPDLAPEEKLESQQQVKRKTEPPENNEKGPGKSLMRATAGPSGGGLVSGTKPSRDGAGKQQLSPTDDDDNGGEFYYQPESFMFLGPGAYSDVSPLGEEDDRVDAGAKPPEKGKRNEDEIAKVKSEDSQPSRLSSKVSPIQSESTTPLVVHSTPFAGDLTAAKPSIETTPPAAVAEPLSAASPTVPLLDSREMPHELPASSPWSPVGVVAEMPTEHTAQARIETHPDPVEIGDSAVLAPIETHMDVGIAELPEHTTPTDRKPYHPYAPPVAASTAERPHLEQRTPSSQSQDRRVSLIREGSLMLGPREPARVQSENVPTVLQPPQLPPKVEEQPRSHPSQAPVGSNTVPHHIAFAAREQTRAQTNESGASSERAAAISLSHVPSVLKPARGKMVERSSTENQRGHTDNPPRIGQIHHTTTMDVDPQPALGPRPWVQRVSTAPPGQQLQSPPSSSTSCTNDFSTPSPQPPRSYEPSQSRNWSSESLAYQRQVVSSPQGRLPRQQSFASSDVSSLGPSSSRQSSISNLQTPSPPDSLQRRSSNISGFFSDVNLGEERSMKPTSALSGVAMEPFPSYAPLVREPVTRPASFAGSSSSPTHIPQNSSDGTAPKPPKIPLKIPLEHKTDQVNTVLSSSAAQTSGNANVQWPVGQQLPNASASLQRRPNDPQRQGTTRRHSMPQEQTSPPQQHLDLSYSSHGVVGEGALSHPLGNPQDQNPPSAPFHWTIPGLGSRSNSQPSTHDSGIRQGGSFAPEITSMEPTRPSERPQRPLAGTNAQQPSRSNASISVSTPGHALLPIQEQPESDQGRSSSQPVIPISRQLPVPLPLPGQFDRAATTLPVLQQPPPQVRPVTTADYGRQTATVLSAPKPGMQSQGTLPKVGSQQYVMMEPPPPLQHHQRSYSSPLGVVGPAMDKEKEKEKGGWFSKFKKGSQKSAVLQKQPYPAAQMQHLQFAPQQAQQQPLQSQRRSEEMLPQHHQKMPFNAQAIGQTPHSQQSAVRSQPGPIRGVDAHTAGLPALTQMRVPDPQGLLVRSSSDTIRESSVVPPTSLKTEAAYPQALAAAESDLSRTSSHSYAPLLDRQASVASSYAASISTVDIAEAYAQPIMKPQLITVQRATTAPLQQSPQQQQQPRANAGPSLVWSEESQGYFPAQQVRQEISQPQVAQQPAAAGQLAPSPHIASNHQHVGVPGSSTQPPPPQRGNSKWTKRPAADYSGGDWGDDTWK</sequence>
<protein>
    <submittedName>
        <fullName evidence="2">Predicted protein</fullName>
    </submittedName>
</protein>
<feature type="region of interest" description="Disordered" evidence="1">
    <location>
        <begin position="956"/>
        <end position="1017"/>
    </location>
</feature>
<organism evidence="3">
    <name type="scientific">Verticillium alfalfae (strain VaMs.102 / ATCC MYA-4576 / FGSC 10136)</name>
    <name type="common">Verticillium wilt of alfalfa</name>
    <name type="synonym">Verticillium albo-atrum</name>
    <dbReference type="NCBI Taxonomy" id="526221"/>
    <lineage>
        <taxon>Eukaryota</taxon>
        <taxon>Fungi</taxon>
        <taxon>Dikarya</taxon>
        <taxon>Ascomycota</taxon>
        <taxon>Pezizomycotina</taxon>
        <taxon>Sordariomycetes</taxon>
        <taxon>Hypocreomycetidae</taxon>
        <taxon>Glomerellales</taxon>
        <taxon>Plectosphaerellaceae</taxon>
        <taxon>Verticillium</taxon>
    </lineage>
</organism>
<feature type="compositionally biased region" description="Basic and acidic residues" evidence="1">
    <location>
        <begin position="297"/>
        <end position="308"/>
    </location>
</feature>
<feature type="compositionally biased region" description="Low complexity" evidence="1">
    <location>
        <begin position="989"/>
        <end position="1008"/>
    </location>
</feature>
<proteinExistence type="predicted"/>
<feature type="compositionally biased region" description="Polar residues" evidence="1">
    <location>
        <begin position="501"/>
        <end position="510"/>
    </location>
</feature>
<dbReference type="OMA" id="HIEKHPP"/>
<feature type="compositionally biased region" description="Basic and acidic residues" evidence="1">
    <location>
        <begin position="438"/>
        <end position="454"/>
    </location>
</feature>
<feature type="compositionally biased region" description="Low complexity" evidence="1">
    <location>
        <begin position="488"/>
        <end position="500"/>
    </location>
</feature>
<feature type="compositionally biased region" description="Polar residues" evidence="1">
    <location>
        <begin position="696"/>
        <end position="715"/>
    </location>
</feature>
<dbReference type="Proteomes" id="UP000008698">
    <property type="component" value="Unassembled WGS sequence"/>
</dbReference>
<feature type="region of interest" description="Disordered" evidence="1">
    <location>
        <begin position="631"/>
        <end position="863"/>
    </location>
</feature>
<feature type="compositionally biased region" description="Polar residues" evidence="1">
    <location>
        <begin position="635"/>
        <end position="651"/>
    </location>
</feature>